<keyword evidence="1" id="KW-1133">Transmembrane helix</keyword>
<sequence length="196" mass="19886">MTDIGTAPETSASTPLPPLASALRRLYFLRFGVAVVWAIALVAVASAAAPGPLFTTLLIVYPLVDAAAVIWQLRAERGGSSSRVAEWINVAMSVVAAVALGWASTASIGAALAVWGVWAVVAGIAQLAAALLRRRAGGQIPQVLSGGISVFAGLGFLFQGLGGAASATGIAGYATLGGVFFLVSAIRLSALLWRAR</sequence>
<evidence type="ECO:0000313" key="2">
    <source>
        <dbReference type="EMBL" id="TPW77446.1"/>
    </source>
</evidence>
<evidence type="ECO:0000313" key="3">
    <source>
        <dbReference type="Proteomes" id="UP000316252"/>
    </source>
</evidence>
<accession>A0A506Y4C7</accession>
<evidence type="ECO:0008006" key="4">
    <source>
        <dbReference type="Google" id="ProtNLM"/>
    </source>
</evidence>
<feature type="transmembrane region" description="Helical" evidence="1">
    <location>
        <begin position="84"/>
        <end position="102"/>
    </location>
</feature>
<dbReference type="OrthoDB" id="960912at2"/>
<dbReference type="EMBL" id="VHQG01000001">
    <property type="protein sequence ID" value="TPW77446.1"/>
    <property type="molecule type" value="Genomic_DNA"/>
</dbReference>
<keyword evidence="3" id="KW-1185">Reference proteome</keyword>
<dbReference type="AlphaFoldDB" id="A0A506Y4C7"/>
<organism evidence="2 3">
    <name type="scientific">Schumannella soli</name>
    <dbReference type="NCBI Taxonomy" id="2590779"/>
    <lineage>
        <taxon>Bacteria</taxon>
        <taxon>Bacillati</taxon>
        <taxon>Actinomycetota</taxon>
        <taxon>Actinomycetes</taxon>
        <taxon>Micrococcales</taxon>
        <taxon>Microbacteriaceae</taxon>
        <taxon>Schumannella</taxon>
    </lineage>
</organism>
<feature type="transmembrane region" description="Helical" evidence="1">
    <location>
        <begin position="108"/>
        <end position="131"/>
    </location>
</feature>
<comment type="caution">
    <text evidence="2">The sequence shown here is derived from an EMBL/GenBank/DDBJ whole genome shotgun (WGS) entry which is preliminary data.</text>
</comment>
<feature type="transmembrane region" description="Helical" evidence="1">
    <location>
        <begin position="53"/>
        <end position="72"/>
    </location>
</feature>
<protein>
    <recommendedName>
        <fullName evidence="4">DUF308 domain-containing protein</fullName>
    </recommendedName>
</protein>
<keyword evidence="1" id="KW-0472">Membrane</keyword>
<evidence type="ECO:0000256" key="1">
    <source>
        <dbReference type="SAM" id="Phobius"/>
    </source>
</evidence>
<keyword evidence="1" id="KW-0812">Transmembrane</keyword>
<name>A0A506Y4C7_9MICO</name>
<feature type="transmembrane region" description="Helical" evidence="1">
    <location>
        <begin position="27"/>
        <end position="47"/>
    </location>
</feature>
<proteinExistence type="predicted"/>
<feature type="transmembrane region" description="Helical" evidence="1">
    <location>
        <begin position="170"/>
        <end position="193"/>
    </location>
</feature>
<dbReference type="Proteomes" id="UP000316252">
    <property type="component" value="Unassembled WGS sequence"/>
</dbReference>
<reference evidence="2 3" key="1">
    <citation type="submission" date="2019-06" db="EMBL/GenBank/DDBJ databases">
        <authorList>
            <person name="Li F."/>
        </authorList>
    </citation>
    <scope>NUCLEOTIDE SEQUENCE [LARGE SCALE GENOMIC DNA]</scope>
    <source>
        <strain evidence="2 3">10F1D-1</strain>
    </source>
</reference>
<dbReference type="RefSeq" id="WP_141161974.1">
    <property type="nucleotide sequence ID" value="NZ_VHQG01000001.1"/>
</dbReference>
<gene>
    <name evidence="2" type="ORF">FJ657_01825</name>
</gene>
<feature type="transmembrane region" description="Helical" evidence="1">
    <location>
        <begin position="143"/>
        <end position="164"/>
    </location>
</feature>